<evidence type="ECO:0000259" key="4">
    <source>
        <dbReference type="Pfam" id="PF06165"/>
    </source>
</evidence>
<dbReference type="PANTHER" id="PTHR37469:SF2">
    <property type="entry name" value="CELLOBIONIC ACID PHOSPHORYLASE"/>
    <property type="match status" value="1"/>
</dbReference>
<dbReference type="InterPro" id="IPR012341">
    <property type="entry name" value="6hp_glycosidase-like_sf"/>
</dbReference>
<dbReference type="Gene3D" id="2.70.98.40">
    <property type="entry name" value="Glycoside hydrolase, family 65, N-terminal domain"/>
    <property type="match status" value="1"/>
</dbReference>
<gene>
    <name evidence="6" type="ORF">CSO01_23450</name>
</gene>
<dbReference type="CDD" id="cd11754">
    <property type="entry name" value="GH94N_CBP_like"/>
    <property type="match status" value="1"/>
</dbReference>
<dbReference type="GO" id="GO:0030246">
    <property type="term" value="F:carbohydrate binding"/>
    <property type="evidence" value="ECO:0007669"/>
    <property type="project" value="InterPro"/>
</dbReference>
<dbReference type="GO" id="GO:0016757">
    <property type="term" value="F:glycosyltransferase activity"/>
    <property type="evidence" value="ECO:0007669"/>
    <property type="project" value="UniProtKB-KW"/>
</dbReference>
<proteinExistence type="predicted"/>
<dbReference type="InterPro" id="IPR008928">
    <property type="entry name" value="6-hairpin_glycosidase_sf"/>
</dbReference>
<accession>A0A512PEK0</accession>
<dbReference type="Pfam" id="PF06165">
    <property type="entry name" value="GH94_b-supersand"/>
    <property type="match status" value="1"/>
</dbReference>
<feature type="domain" description="Glycosyl hydrolase 94 catalytic" evidence="5">
    <location>
        <begin position="360"/>
        <end position="793"/>
    </location>
</feature>
<evidence type="ECO:0000313" key="7">
    <source>
        <dbReference type="Proteomes" id="UP000321798"/>
    </source>
</evidence>
<dbReference type="InterPro" id="IPR052047">
    <property type="entry name" value="GH94_Enzymes"/>
</dbReference>
<dbReference type="Gene3D" id="1.50.10.10">
    <property type="match status" value="1"/>
</dbReference>
<dbReference type="InterPro" id="IPR011013">
    <property type="entry name" value="Gal_mutarotase_sf_dom"/>
</dbReference>
<dbReference type="Proteomes" id="UP000321798">
    <property type="component" value="Unassembled WGS sequence"/>
</dbReference>
<protein>
    <submittedName>
        <fullName evidence="6">Glycosyl transferase</fullName>
    </submittedName>
</protein>
<dbReference type="SUPFAM" id="SSF48208">
    <property type="entry name" value="Six-hairpin glycosidases"/>
    <property type="match status" value="1"/>
</dbReference>
<evidence type="ECO:0000256" key="1">
    <source>
        <dbReference type="ARBA" id="ARBA00022676"/>
    </source>
</evidence>
<keyword evidence="2 6" id="KW-0808">Transferase</keyword>
<dbReference type="Pfam" id="PF17167">
    <property type="entry name" value="Glyco_hydro_94"/>
    <property type="match status" value="1"/>
</dbReference>
<dbReference type="Gene3D" id="2.60.420.10">
    <property type="entry name" value="Maltose phosphorylase, domain 3"/>
    <property type="match status" value="1"/>
</dbReference>
<keyword evidence="1" id="KW-0328">Glycosyltransferase</keyword>
<feature type="region of interest" description="Disordered" evidence="3">
    <location>
        <begin position="1"/>
        <end position="26"/>
    </location>
</feature>
<dbReference type="InterPro" id="IPR010383">
    <property type="entry name" value="Glyco_hydrolase_94_b-supersand"/>
</dbReference>
<dbReference type="InterPro" id="IPR037825">
    <property type="entry name" value="GH94N_CBP"/>
</dbReference>
<organism evidence="6 7">
    <name type="scientific">Cellulomonas soli</name>
    <dbReference type="NCBI Taxonomy" id="931535"/>
    <lineage>
        <taxon>Bacteria</taxon>
        <taxon>Bacillati</taxon>
        <taxon>Actinomycetota</taxon>
        <taxon>Actinomycetes</taxon>
        <taxon>Micrococcales</taxon>
        <taxon>Cellulomonadaceae</taxon>
        <taxon>Cellulomonas</taxon>
    </lineage>
</organism>
<dbReference type="InterPro" id="IPR033432">
    <property type="entry name" value="GH94_catalytic"/>
</dbReference>
<comment type="caution">
    <text evidence="6">The sequence shown here is derived from an EMBL/GenBank/DDBJ whole genome shotgun (WGS) entry which is preliminary data.</text>
</comment>
<sequence length="868" mass="96299">MLGNVSAWERSRTAPAARRHRRPAPLRAAAPRVAALSLWNHPEGLGMRYGHFDDEAREYVITTPHTPYPWINYLGSEQFFSLLSHQAGGYSFYRDAKMRRLTRYRYNNIPADAGGRYLYVNDGGDVWTPSWLPVKAGLDHFEARHGLGYSRIVGERNGLSVETLFFVPMGETAEVQKVTVTNTSTELKSATLFSFVEFCLWNAQDDQTNYQRNLSIGEVEVEQDSPYGSAIYHKTEYRERRDHYAVFAVNAHAAGFDTDRDSFVGAYNGLGEATVPFSGKSANSVASGWYPIGSHSLEVSLQPGESQTFTFVLGYVENPDEEKWADDDHQLVNKERAHALLSRFATTEQTDAAFEKLREHWTGLLSTYSVTSTDEKLDRMVNIWNQYQCMVTFNMSRSASFFETGIGRGMGFRDSNQDLLGFVHLIPERARERILDIAATQFPDGSAYHQYQPLTKRGNNDIGSGFNDDPLWLIAGVAAYIKESGDFSILDEQVPFDNDESLAESLFEHLTRSFRFTVDNLGPHGLPLIGRADWNDCLNLNCFSTTPGESFQTTENQAGGVAESVFIAAQFVLYGAEYAELADRRGLTEVAAQARAAVEAMREAVLTHGWDGDWFLRAYDFYGNKIGTDEHPEGKIWIEPQGFAVMAGIGVGNGPDDADAPAVKALASVNEMLATDHGMVLQYPAYTTYQIELGEVSTYPPGYKENGGIFCHNNPWVIIGETVVGNGARAFDYYKRITPAYREDISDVHRLEPYVYAQMIAGKEAVRHGEAKNSWLTGTAAWNFVTVSQYLLGVRPDYDGLVVDPQIGPEVPSFTVTRVARGATYEIVVTNSGTPGARGSLVVDGTPVEGNHVPYAPAGSTVRVEVTL</sequence>
<dbReference type="EMBL" id="BKAL01000007">
    <property type="protein sequence ID" value="GEP69630.1"/>
    <property type="molecule type" value="Genomic_DNA"/>
</dbReference>
<reference evidence="6 7" key="1">
    <citation type="submission" date="2019-07" db="EMBL/GenBank/DDBJ databases">
        <title>Whole genome shotgun sequence of Cellulomonas soli NBRC 109434.</title>
        <authorList>
            <person name="Hosoyama A."/>
            <person name="Uohara A."/>
            <person name="Ohji S."/>
            <person name="Ichikawa N."/>
        </authorList>
    </citation>
    <scope>NUCLEOTIDE SEQUENCE [LARGE SCALE GENOMIC DNA]</scope>
    <source>
        <strain evidence="6 7">NBRC 109434</strain>
    </source>
</reference>
<keyword evidence="7" id="KW-1185">Reference proteome</keyword>
<dbReference type="AlphaFoldDB" id="A0A512PEK0"/>
<evidence type="ECO:0000256" key="3">
    <source>
        <dbReference type="SAM" id="MobiDB-lite"/>
    </source>
</evidence>
<evidence type="ECO:0000259" key="5">
    <source>
        <dbReference type="Pfam" id="PF17167"/>
    </source>
</evidence>
<dbReference type="SMART" id="SM01068">
    <property type="entry name" value="CBM_X"/>
    <property type="match status" value="1"/>
</dbReference>
<feature type="domain" description="Glycosyl hydrolase 94 supersandwich" evidence="4">
    <location>
        <begin position="57"/>
        <end position="321"/>
    </location>
</feature>
<evidence type="ECO:0000313" key="6">
    <source>
        <dbReference type="EMBL" id="GEP69630.1"/>
    </source>
</evidence>
<dbReference type="Gene3D" id="1.20.890.20">
    <property type="entry name" value="mpn423 like domain"/>
    <property type="match status" value="1"/>
</dbReference>
<dbReference type="GO" id="GO:0005975">
    <property type="term" value="P:carbohydrate metabolic process"/>
    <property type="evidence" value="ECO:0007669"/>
    <property type="project" value="InterPro"/>
</dbReference>
<dbReference type="PANTHER" id="PTHR37469">
    <property type="entry name" value="CELLOBIONIC ACID PHOSPHORYLASE-RELATED"/>
    <property type="match status" value="1"/>
</dbReference>
<dbReference type="InterPro" id="IPR037018">
    <property type="entry name" value="GH65_N"/>
</dbReference>
<name>A0A512PEK0_9CELL</name>
<evidence type="ECO:0000256" key="2">
    <source>
        <dbReference type="ARBA" id="ARBA00022679"/>
    </source>
</evidence>
<dbReference type="SUPFAM" id="SSF74650">
    <property type="entry name" value="Galactose mutarotase-like"/>
    <property type="match status" value="1"/>
</dbReference>